<sequence>MFSKMQLVVLMSFLLLLPLCSSRFGESHEDGVPHTDQYSLNMVEESIPKMMETGTNPSHDQTTNGWGRPTRPPPSRMMDYPKTYPNPSRGQTTNRVIRLSPPPPRMMDYPKKDPNPSHDQTINRVIRLSPPPPRMMDYPKAYPNPSRGQTTNRVIRLSPRHRG</sequence>
<dbReference type="OrthoDB" id="1093770at2759"/>
<proteinExistence type="predicted"/>
<protein>
    <recommendedName>
        <fullName evidence="5">Transmembrane protein</fullName>
    </recommendedName>
</protein>
<dbReference type="Proteomes" id="UP000434276">
    <property type="component" value="Unassembled WGS sequence"/>
</dbReference>
<dbReference type="ExpressionAtlas" id="A0A5S9XJX2">
    <property type="expression patterns" value="baseline and differential"/>
</dbReference>
<gene>
    <name evidence="3" type="ORF">C24_LOCUS15155</name>
</gene>
<evidence type="ECO:0008006" key="5">
    <source>
        <dbReference type="Google" id="ProtNLM"/>
    </source>
</evidence>
<accession>A0A5S9XJX2</accession>
<feature type="compositionally biased region" description="Polar residues" evidence="1">
    <location>
        <begin position="54"/>
        <end position="65"/>
    </location>
</feature>
<dbReference type="AlphaFoldDB" id="A0A5S9XJX2"/>
<feature type="region of interest" description="Disordered" evidence="1">
    <location>
        <begin position="54"/>
        <end position="163"/>
    </location>
</feature>
<dbReference type="EMBL" id="CACSHJ010000089">
    <property type="protein sequence ID" value="CAA0385235.1"/>
    <property type="molecule type" value="Genomic_DNA"/>
</dbReference>
<feature type="signal peptide" evidence="2">
    <location>
        <begin position="1"/>
        <end position="22"/>
    </location>
</feature>
<evidence type="ECO:0000313" key="3">
    <source>
        <dbReference type="EMBL" id="CAA0385235.1"/>
    </source>
</evidence>
<feature type="compositionally biased region" description="Polar residues" evidence="1">
    <location>
        <begin position="85"/>
        <end position="95"/>
    </location>
</feature>
<feature type="chain" id="PRO_5024829303" description="Transmembrane protein" evidence="2">
    <location>
        <begin position="23"/>
        <end position="163"/>
    </location>
</feature>
<evidence type="ECO:0000256" key="1">
    <source>
        <dbReference type="SAM" id="MobiDB-lite"/>
    </source>
</evidence>
<keyword evidence="2" id="KW-0732">Signal</keyword>
<organism evidence="3 4">
    <name type="scientific">Arabidopsis thaliana</name>
    <name type="common">Mouse-ear cress</name>
    <dbReference type="NCBI Taxonomy" id="3702"/>
    <lineage>
        <taxon>Eukaryota</taxon>
        <taxon>Viridiplantae</taxon>
        <taxon>Streptophyta</taxon>
        <taxon>Embryophyta</taxon>
        <taxon>Tracheophyta</taxon>
        <taxon>Spermatophyta</taxon>
        <taxon>Magnoliopsida</taxon>
        <taxon>eudicotyledons</taxon>
        <taxon>Gunneridae</taxon>
        <taxon>Pentapetalae</taxon>
        <taxon>rosids</taxon>
        <taxon>malvids</taxon>
        <taxon>Brassicales</taxon>
        <taxon>Brassicaceae</taxon>
        <taxon>Camelineae</taxon>
        <taxon>Arabidopsis</taxon>
    </lineage>
</organism>
<name>A0A5S9XJX2_ARATH</name>
<evidence type="ECO:0000256" key="2">
    <source>
        <dbReference type="SAM" id="SignalP"/>
    </source>
</evidence>
<evidence type="ECO:0000313" key="4">
    <source>
        <dbReference type="Proteomes" id="UP000434276"/>
    </source>
</evidence>
<reference evidence="3 4" key="1">
    <citation type="submission" date="2019-12" db="EMBL/GenBank/DDBJ databases">
        <authorList>
            <person name="Jiao W.-B."/>
            <person name="Schneeberger K."/>
        </authorList>
    </citation>
    <scope>NUCLEOTIDE SEQUENCE [LARGE SCALE GENOMIC DNA]</scope>
    <source>
        <strain evidence="4">cv. C24</strain>
    </source>
</reference>